<organism evidence="3 4">
    <name type="scientific">Lithocarpus litseifolius</name>
    <dbReference type="NCBI Taxonomy" id="425828"/>
    <lineage>
        <taxon>Eukaryota</taxon>
        <taxon>Viridiplantae</taxon>
        <taxon>Streptophyta</taxon>
        <taxon>Embryophyta</taxon>
        <taxon>Tracheophyta</taxon>
        <taxon>Spermatophyta</taxon>
        <taxon>Magnoliopsida</taxon>
        <taxon>eudicotyledons</taxon>
        <taxon>Gunneridae</taxon>
        <taxon>Pentapetalae</taxon>
        <taxon>rosids</taxon>
        <taxon>fabids</taxon>
        <taxon>Fagales</taxon>
        <taxon>Fagaceae</taxon>
        <taxon>Lithocarpus</taxon>
    </lineage>
</organism>
<dbReference type="EMBL" id="JAZDWU010000010">
    <property type="protein sequence ID" value="KAK9989608.1"/>
    <property type="molecule type" value="Genomic_DNA"/>
</dbReference>
<dbReference type="GO" id="GO:0005634">
    <property type="term" value="C:nucleus"/>
    <property type="evidence" value="ECO:0007669"/>
    <property type="project" value="UniProtKB-SubCell"/>
</dbReference>
<accession>A0AAW2BVW4</accession>
<dbReference type="AlphaFoldDB" id="A0AAW2BVW4"/>
<evidence type="ECO:0000256" key="2">
    <source>
        <dbReference type="SAM" id="MobiDB-lite"/>
    </source>
</evidence>
<keyword evidence="1" id="KW-0479">Metal-binding</keyword>
<dbReference type="InterPro" id="IPR031052">
    <property type="entry name" value="FHY3/FAR1"/>
</dbReference>
<protein>
    <recommendedName>
        <fullName evidence="1">Protein FAR1-RELATED SEQUENCE</fullName>
    </recommendedName>
</protein>
<evidence type="ECO:0000313" key="4">
    <source>
        <dbReference type="Proteomes" id="UP001459277"/>
    </source>
</evidence>
<evidence type="ECO:0000313" key="3">
    <source>
        <dbReference type="EMBL" id="KAK9989608.1"/>
    </source>
</evidence>
<comment type="function">
    <text evidence="1">Putative transcription activator involved in regulating light control of development.</text>
</comment>
<gene>
    <name evidence="3" type="ORF">SO802_029847</name>
</gene>
<feature type="region of interest" description="Disordered" evidence="2">
    <location>
        <begin position="421"/>
        <end position="444"/>
    </location>
</feature>
<dbReference type="PANTHER" id="PTHR31669">
    <property type="entry name" value="PROTEIN FAR1-RELATED SEQUENCE 10-RELATED"/>
    <property type="match status" value="1"/>
</dbReference>
<comment type="subcellular location">
    <subcellularLocation>
        <location evidence="1">Nucleus</location>
    </subcellularLocation>
</comment>
<sequence length="492" mass="57014">MIKRCLKPMIKRDQHFCYHKLMSSDKGQEIAADKLYEAVNVILSLQVMSDSNYHTKTNSQSVRKLNFEDEDSPLVIVEQPEPISVDSNDKIHANVIEEVIPKLGIEFETEQDAYDFYNSYVRVVGCSIRRTQAVEAELADSSGTAPRASVGLMARRVGGLDNLGFIPEDYNNYLHTRRIEEMKSGDTRGLLEYLQRMQSNDLNFSYAIQVDLDDLITNIFGQMNATKNLKEVFGRYSTFAADFSSCVYDHDYEDDFLDAWDNMLDKYDLENNSWLQRQFELREKWALVYERKTFCADMSTTQRSKSMNSQIKRYITYNYDLLHFFRHFQRLVDDRHFEELRVYFKATQSKPSLEYPVEILKHAASVYTPAVFKLFNRKLWLTWDCELHKEGEVGSVPTNCEGNKIKGIKLKGRQACVGTSRRRKGALEKATRKRKHQTKASSHIQQLTPENSMANLNTPGFTDMPNLTQAQLPKVGNQRKMLNNKIELKIEV</sequence>
<proteinExistence type="inferred from homology"/>
<reference evidence="3 4" key="1">
    <citation type="submission" date="2024-01" db="EMBL/GenBank/DDBJ databases">
        <title>A telomere-to-telomere, gap-free genome of sweet tea (Lithocarpus litseifolius).</title>
        <authorList>
            <person name="Zhou J."/>
        </authorList>
    </citation>
    <scope>NUCLEOTIDE SEQUENCE [LARGE SCALE GENOMIC DNA]</scope>
    <source>
        <strain evidence="3">Zhou-2022a</strain>
        <tissue evidence="3">Leaf</tissue>
    </source>
</reference>
<dbReference type="GO" id="GO:0008270">
    <property type="term" value="F:zinc ion binding"/>
    <property type="evidence" value="ECO:0007669"/>
    <property type="project" value="UniProtKB-UniRule"/>
</dbReference>
<comment type="similarity">
    <text evidence="1">Belongs to the FHY3/FAR1 family.</text>
</comment>
<dbReference type="GO" id="GO:0006355">
    <property type="term" value="P:regulation of DNA-templated transcription"/>
    <property type="evidence" value="ECO:0007669"/>
    <property type="project" value="UniProtKB-UniRule"/>
</dbReference>
<dbReference type="Proteomes" id="UP001459277">
    <property type="component" value="Unassembled WGS sequence"/>
</dbReference>
<keyword evidence="4" id="KW-1185">Reference proteome</keyword>
<keyword evidence="1" id="KW-0862">Zinc</keyword>
<keyword evidence="1" id="KW-0863">Zinc-finger</keyword>
<keyword evidence="1" id="KW-0539">Nucleus</keyword>
<name>A0AAW2BVW4_9ROSI</name>
<evidence type="ECO:0000256" key="1">
    <source>
        <dbReference type="RuleBase" id="RU367018"/>
    </source>
</evidence>
<comment type="caution">
    <text evidence="3">The sequence shown here is derived from an EMBL/GenBank/DDBJ whole genome shotgun (WGS) entry which is preliminary data.</text>
</comment>
<dbReference type="PANTHER" id="PTHR31669:SF299">
    <property type="entry name" value="PROTEIN FAR1-RELATED SEQUENCE"/>
    <property type="match status" value="1"/>
</dbReference>